<dbReference type="EMBL" id="CABPST010000016">
    <property type="protein sequence ID" value="VVE90489.1"/>
    <property type="molecule type" value="Genomic_DNA"/>
</dbReference>
<gene>
    <name evidence="2" type="ORF">PBR20603_04474</name>
</gene>
<dbReference type="Gene3D" id="3.10.450.50">
    <property type="match status" value="1"/>
</dbReference>
<evidence type="ECO:0000259" key="1">
    <source>
        <dbReference type="Pfam" id="PF12680"/>
    </source>
</evidence>
<evidence type="ECO:0000313" key="2">
    <source>
        <dbReference type="EMBL" id="VVE90489.1"/>
    </source>
</evidence>
<proteinExistence type="predicted"/>
<dbReference type="InterPro" id="IPR037401">
    <property type="entry name" value="SnoaL-like"/>
</dbReference>
<keyword evidence="3" id="KW-1185">Reference proteome</keyword>
<organism evidence="2 3">
    <name type="scientific">Pandoraea bronchicola</name>
    <dbReference type="NCBI Taxonomy" id="2508287"/>
    <lineage>
        <taxon>Bacteria</taxon>
        <taxon>Pseudomonadati</taxon>
        <taxon>Pseudomonadota</taxon>
        <taxon>Betaproteobacteria</taxon>
        <taxon>Burkholderiales</taxon>
        <taxon>Burkholderiaceae</taxon>
        <taxon>Pandoraea</taxon>
    </lineage>
</organism>
<accession>A0A5E5BXG8</accession>
<reference evidence="2 3" key="1">
    <citation type="submission" date="2019-08" db="EMBL/GenBank/DDBJ databases">
        <authorList>
            <person name="Peeters C."/>
        </authorList>
    </citation>
    <scope>NUCLEOTIDE SEQUENCE [LARGE SCALE GENOMIC DNA]</scope>
    <source>
        <strain evidence="2 3">LMG 20603</strain>
    </source>
</reference>
<dbReference type="InterPro" id="IPR032710">
    <property type="entry name" value="NTF2-like_dom_sf"/>
</dbReference>
<sequence>MSMTPSQDRTLEEKNRQVVADFYRHVLEARNPAAVRQFVTDDYRQHCRHIPSGPDGLERYLRGLFGDSPPQPVRDEMMFPPALFVAQGDTVVIAGYVPQPDPDAPGEFYDYYVFDAFRLRDGKLCEHWNSINKIAPPRHP</sequence>
<feature type="domain" description="SnoaL-like" evidence="1">
    <location>
        <begin position="19"/>
        <end position="127"/>
    </location>
</feature>
<evidence type="ECO:0000313" key="3">
    <source>
        <dbReference type="Proteomes" id="UP000382040"/>
    </source>
</evidence>
<dbReference type="AlphaFoldDB" id="A0A5E5BXG8"/>
<dbReference type="Proteomes" id="UP000382040">
    <property type="component" value="Unassembled WGS sequence"/>
</dbReference>
<protein>
    <submittedName>
        <fullName evidence="2">Polyketide cyclase</fullName>
    </submittedName>
</protein>
<name>A0A5E5BXG8_9BURK</name>
<dbReference type="SUPFAM" id="SSF54427">
    <property type="entry name" value="NTF2-like"/>
    <property type="match status" value="1"/>
</dbReference>
<dbReference type="Pfam" id="PF12680">
    <property type="entry name" value="SnoaL_2"/>
    <property type="match status" value="1"/>
</dbReference>